<dbReference type="InterPro" id="IPR045851">
    <property type="entry name" value="AMP-bd_C_sf"/>
</dbReference>
<proteinExistence type="inferred from homology"/>
<accession>A0A3A4ABS7</accession>
<keyword evidence="3" id="KW-0472">Membrane</keyword>
<evidence type="ECO:0000256" key="2">
    <source>
        <dbReference type="ARBA" id="ARBA00022598"/>
    </source>
</evidence>
<comment type="similarity">
    <text evidence="1">Belongs to the ATP-dependent AMP-binding enzyme family.</text>
</comment>
<feature type="domain" description="AMP-binding enzyme C-terminal" evidence="5">
    <location>
        <begin position="418"/>
        <end position="493"/>
    </location>
</feature>
<keyword evidence="2" id="KW-0436">Ligase</keyword>
<evidence type="ECO:0000259" key="5">
    <source>
        <dbReference type="Pfam" id="PF13193"/>
    </source>
</evidence>
<evidence type="ECO:0000259" key="4">
    <source>
        <dbReference type="Pfam" id="PF00501"/>
    </source>
</evidence>
<reference evidence="6 7" key="1">
    <citation type="submission" date="2018-09" db="EMBL/GenBank/DDBJ databases">
        <title>YIM 75507 draft genome.</title>
        <authorList>
            <person name="Tang S."/>
            <person name="Feng Y."/>
        </authorList>
    </citation>
    <scope>NUCLEOTIDE SEQUENCE [LARGE SCALE GENOMIC DNA]</scope>
    <source>
        <strain evidence="6 7">YIM 75507</strain>
    </source>
</reference>
<dbReference type="AlphaFoldDB" id="A0A3A4ABS7"/>
<protein>
    <recommendedName>
        <fullName evidence="8">Acyl-CoA synthetase</fullName>
    </recommendedName>
</protein>
<organism evidence="6 7">
    <name type="scientific">Bailinhaonella thermotolerans</name>
    <dbReference type="NCBI Taxonomy" id="1070861"/>
    <lineage>
        <taxon>Bacteria</taxon>
        <taxon>Bacillati</taxon>
        <taxon>Actinomycetota</taxon>
        <taxon>Actinomycetes</taxon>
        <taxon>Streptosporangiales</taxon>
        <taxon>Streptosporangiaceae</taxon>
        <taxon>Bailinhaonella</taxon>
    </lineage>
</organism>
<gene>
    <name evidence="6" type="ORF">D5H75_30330</name>
</gene>
<sequence length="500" mass="53076">MVGFVGPGQAVRMLAAAGRYQASPAAGAALAAIRWPDRAAVIDEDGEITFAELDADSRALAAGLHRRYGLGPGRRVAVMCRNHRGFVIAAVAGARLGCDVVFLNTGFSAPQLGEVLERERADAALVDAEFLPLLEKSGYAGPGADAMDPGLRVTGGDAPAPARPGRMTLLTSGTTGTPKGAPRDLSLAHLAKPFVSLLSTTPLRVGDPMLIAPPLFHALGLMWFGIALTLGCPMVLLRRFRPEAVYEAVERHRVRALIAVPIMLDRLLRGEARGDTSSLAAVVVSGSALRPDLAAAFMDEFGDIVYNIYGSTETGWGAIATPADMRAAPGTVGRPPYGATVRILDEDGGELPPPEVGRVFVGGGLNFAGYSGGGSKEVVRGLMSTGDLGHFDAEGRLFIDSREDDMIVSGGENVYPREVEDLLARHEDVADVAVLGRRDEEYGERLAAFVVRRPGSALTAEELKDYVRANLARYKVPRDVEFVDELPRTATGKVAQTRLR</sequence>
<dbReference type="Gene3D" id="3.30.300.30">
    <property type="match status" value="1"/>
</dbReference>
<dbReference type="CDD" id="cd04433">
    <property type="entry name" value="AFD_class_I"/>
    <property type="match status" value="1"/>
</dbReference>
<feature type="transmembrane region" description="Helical" evidence="3">
    <location>
        <begin position="215"/>
        <end position="237"/>
    </location>
</feature>
<evidence type="ECO:0000313" key="7">
    <source>
        <dbReference type="Proteomes" id="UP000265768"/>
    </source>
</evidence>
<comment type="caution">
    <text evidence="6">The sequence shown here is derived from an EMBL/GenBank/DDBJ whole genome shotgun (WGS) entry which is preliminary data.</text>
</comment>
<feature type="domain" description="AMP-dependent synthetase/ligase" evidence="4">
    <location>
        <begin position="32"/>
        <end position="370"/>
    </location>
</feature>
<dbReference type="Pfam" id="PF00501">
    <property type="entry name" value="AMP-binding"/>
    <property type="match status" value="1"/>
</dbReference>
<evidence type="ECO:0000313" key="6">
    <source>
        <dbReference type="EMBL" id="RJL24257.1"/>
    </source>
</evidence>
<dbReference type="InterPro" id="IPR025110">
    <property type="entry name" value="AMP-bd_C"/>
</dbReference>
<dbReference type="InterPro" id="IPR042099">
    <property type="entry name" value="ANL_N_sf"/>
</dbReference>
<dbReference type="SUPFAM" id="SSF56801">
    <property type="entry name" value="Acetyl-CoA synthetase-like"/>
    <property type="match status" value="1"/>
</dbReference>
<evidence type="ECO:0000256" key="1">
    <source>
        <dbReference type="ARBA" id="ARBA00006432"/>
    </source>
</evidence>
<name>A0A3A4ABS7_9ACTN</name>
<dbReference type="Proteomes" id="UP000265768">
    <property type="component" value="Unassembled WGS sequence"/>
</dbReference>
<keyword evidence="7" id="KW-1185">Reference proteome</keyword>
<evidence type="ECO:0000256" key="3">
    <source>
        <dbReference type="SAM" id="Phobius"/>
    </source>
</evidence>
<dbReference type="InterPro" id="IPR000873">
    <property type="entry name" value="AMP-dep_synth/lig_dom"/>
</dbReference>
<dbReference type="InterPro" id="IPR050237">
    <property type="entry name" value="ATP-dep_AMP-bd_enzyme"/>
</dbReference>
<keyword evidence="3" id="KW-1133">Transmembrane helix</keyword>
<dbReference type="EMBL" id="QZEY01000016">
    <property type="protein sequence ID" value="RJL24257.1"/>
    <property type="molecule type" value="Genomic_DNA"/>
</dbReference>
<keyword evidence="3" id="KW-0812">Transmembrane</keyword>
<dbReference type="PANTHER" id="PTHR43767:SF1">
    <property type="entry name" value="NONRIBOSOMAL PEPTIDE SYNTHASE PES1 (EUROFUNG)-RELATED"/>
    <property type="match status" value="1"/>
</dbReference>
<dbReference type="PANTHER" id="PTHR43767">
    <property type="entry name" value="LONG-CHAIN-FATTY-ACID--COA LIGASE"/>
    <property type="match status" value="1"/>
</dbReference>
<dbReference type="FunFam" id="3.30.300.30:FF:000008">
    <property type="entry name" value="2,3-dihydroxybenzoate-AMP ligase"/>
    <property type="match status" value="1"/>
</dbReference>
<dbReference type="Gene3D" id="3.40.50.12780">
    <property type="entry name" value="N-terminal domain of ligase-like"/>
    <property type="match status" value="1"/>
</dbReference>
<dbReference type="OrthoDB" id="56621at2"/>
<dbReference type="GO" id="GO:0016878">
    <property type="term" value="F:acid-thiol ligase activity"/>
    <property type="evidence" value="ECO:0007669"/>
    <property type="project" value="UniProtKB-ARBA"/>
</dbReference>
<dbReference type="Pfam" id="PF13193">
    <property type="entry name" value="AMP-binding_C"/>
    <property type="match status" value="1"/>
</dbReference>
<evidence type="ECO:0008006" key="8">
    <source>
        <dbReference type="Google" id="ProtNLM"/>
    </source>
</evidence>